<gene>
    <name evidence="3" type="ORF">PHAECO_LOCUS847</name>
</gene>
<dbReference type="Proteomes" id="UP001153737">
    <property type="component" value="Chromosome 1"/>
</dbReference>
<feature type="signal peptide" evidence="1">
    <location>
        <begin position="1"/>
        <end position="20"/>
    </location>
</feature>
<dbReference type="PANTHER" id="PTHR33236">
    <property type="entry name" value="INTRAFLAGELLAR TRANSPORT PROTEIN 122 FAMILY PROTEIN-RELATED"/>
    <property type="match status" value="1"/>
</dbReference>
<dbReference type="Pfam" id="PF26080">
    <property type="entry name" value="CUB_animal"/>
    <property type="match status" value="1"/>
</dbReference>
<evidence type="ECO:0000313" key="3">
    <source>
        <dbReference type="EMBL" id="CAH1117352.1"/>
    </source>
</evidence>
<name>A0A9P0GKB7_PHACE</name>
<feature type="chain" id="PRO_5040486890" description="CUB domain-containing protein" evidence="1">
    <location>
        <begin position="21"/>
        <end position="396"/>
    </location>
</feature>
<keyword evidence="4" id="KW-1185">Reference proteome</keyword>
<reference evidence="3" key="2">
    <citation type="submission" date="2022-10" db="EMBL/GenBank/DDBJ databases">
        <authorList>
            <consortium name="ENA_rothamsted_submissions"/>
            <consortium name="culmorum"/>
            <person name="King R."/>
        </authorList>
    </citation>
    <scope>NUCLEOTIDE SEQUENCE</scope>
</reference>
<proteinExistence type="predicted"/>
<dbReference type="InterPro" id="IPR058698">
    <property type="entry name" value="CUB_metazoa"/>
</dbReference>
<reference evidence="3" key="1">
    <citation type="submission" date="2022-01" db="EMBL/GenBank/DDBJ databases">
        <authorList>
            <person name="King R."/>
        </authorList>
    </citation>
    <scope>NUCLEOTIDE SEQUENCE</scope>
</reference>
<organism evidence="3 4">
    <name type="scientific">Phaedon cochleariae</name>
    <name type="common">Mustard beetle</name>
    <dbReference type="NCBI Taxonomy" id="80249"/>
    <lineage>
        <taxon>Eukaryota</taxon>
        <taxon>Metazoa</taxon>
        <taxon>Ecdysozoa</taxon>
        <taxon>Arthropoda</taxon>
        <taxon>Hexapoda</taxon>
        <taxon>Insecta</taxon>
        <taxon>Pterygota</taxon>
        <taxon>Neoptera</taxon>
        <taxon>Endopterygota</taxon>
        <taxon>Coleoptera</taxon>
        <taxon>Polyphaga</taxon>
        <taxon>Cucujiformia</taxon>
        <taxon>Chrysomeloidea</taxon>
        <taxon>Chrysomelidae</taxon>
        <taxon>Chrysomelinae</taxon>
        <taxon>Chrysomelini</taxon>
        <taxon>Phaedon</taxon>
    </lineage>
</organism>
<sequence>MTKMMYRFLFLIFFAQRALAGFFEFSEVDDPLQSLWQNEKLEKKLTECRVLTKSGVKYGSCVPYGTCMLSGGAANGFCGILQTCCIYENTCGKESDTKVGYFEANEVTDGVTTCNYVIKLRNPNICQVRLDFVKFNLAPATMTLPQYATRQIYKCNDDRLKIVPNYFGIPELCGNNDKQHVYVHVNQTDGVTKGVQLQVTLADRNYNPHLPTASWKIKITQLQCPGEQKGFHLPKLDADQDVIQDFPQLAPLGTIQYFTEKTGYFRSFGFDGSIQKQQSYTYGQNYAIGFKRDINICGIQFTPDYINLPFDNYVRIYSDRDCKHYLYVPELYFEDQLTTLNSLVSKVCIRSAAPFKSYAPGPFYVNFNSMMTNFTTDTVDQKQGFNIKYELLTKCT</sequence>
<dbReference type="InterPro" id="IPR035914">
    <property type="entry name" value="Sperma_CUB_dom_sf"/>
</dbReference>
<dbReference type="PANTHER" id="PTHR33236:SF12">
    <property type="entry name" value="CUB DOMAIN-CONTAINING PROTEIN-RELATED"/>
    <property type="match status" value="1"/>
</dbReference>
<dbReference type="EMBL" id="OU896707">
    <property type="protein sequence ID" value="CAH1117352.1"/>
    <property type="molecule type" value="Genomic_DNA"/>
</dbReference>
<dbReference type="OrthoDB" id="6378913at2759"/>
<dbReference type="AlphaFoldDB" id="A0A9P0GKB7"/>
<dbReference type="Gene3D" id="2.60.120.290">
    <property type="entry name" value="Spermadhesin, CUB domain"/>
    <property type="match status" value="1"/>
</dbReference>
<evidence type="ECO:0000259" key="2">
    <source>
        <dbReference type="Pfam" id="PF26080"/>
    </source>
</evidence>
<accession>A0A9P0GKB7</accession>
<evidence type="ECO:0000256" key="1">
    <source>
        <dbReference type="SAM" id="SignalP"/>
    </source>
</evidence>
<feature type="domain" description="CUB" evidence="2">
    <location>
        <begin position="251"/>
        <end position="391"/>
    </location>
</feature>
<keyword evidence="1" id="KW-0732">Signal</keyword>
<protein>
    <recommendedName>
        <fullName evidence="2">CUB domain-containing protein</fullName>
    </recommendedName>
</protein>
<evidence type="ECO:0000313" key="4">
    <source>
        <dbReference type="Proteomes" id="UP001153737"/>
    </source>
</evidence>